<dbReference type="Pfam" id="PF10497">
    <property type="entry name" value="zf-4CXXC_R1"/>
    <property type="match status" value="1"/>
</dbReference>
<evidence type="ECO:0000256" key="1">
    <source>
        <dbReference type="ARBA" id="ARBA00004123"/>
    </source>
</evidence>
<reference evidence="6 7" key="1">
    <citation type="submission" date="2017-08" db="EMBL/GenBank/DDBJ databases">
        <title>Acidophilic green algal genome provides insights into adaptation to an acidic environment.</title>
        <authorList>
            <person name="Hirooka S."/>
            <person name="Hirose Y."/>
            <person name="Kanesaki Y."/>
            <person name="Higuchi S."/>
            <person name="Fujiwara T."/>
            <person name="Onuma R."/>
            <person name="Era A."/>
            <person name="Ohbayashi R."/>
            <person name="Uzuka A."/>
            <person name="Nozaki H."/>
            <person name="Yoshikawa H."/>
            <person name="Miyagishima S.Y."/>
        </authorList>
    </citation>
    <scope>NUCLEOTIDE SEQUENCE [LARGE SCALE GENOMIC DNA]</scope>
    <source>
        <strain evidence="6 7">NIES-2499</strain>
    </source>
</reference>
<accession>A0A250WWI1</accession>
<comment type="subcellular location">
    <subcellularLocation>
        <location evidence="1">Nucleus</location>
    </subcellularLocation>
</comment>
<keyword evidence="3" id="KW-0804">Transcription</keyword>
<evidence type="ECO:0000259" key="5">
    <source>
        <dbReference type="Pfam" id="PF10497"/>
    </source>
</evidence>
<comment type="caution">
    <text evidence="6">The sequence shown here is derived from an EMBL/GenBank/DDBJ whole genome shotgun (WGS) entry which is preliminary data.</text>
</comment>
<organism evidence="6 7">
    <name type="scientific">Chlamydomonas eustigma</name>
    <dbReference type="NCBI Taxonomy" id="1157962"/>
    <lineage>
        <taxon>Eukaryota</taxon>
        <taxon>Viridiplantae</taxon>
        <taxon>Chlorophyta</taxon>
        <taxon>core chlorophytes</taxon>
        <taxon>Chlorophyceae</taxon>
        <taxon>CS clade</taxon>
        <taxon>Chlamydomonadales</taxon>
        <taxon>Chlamydomonadaceae</taxon>
        <taxon>Chlamydomonas</taxon>
    </lineage>
</organism>
<dbReference type="Proteomes" id="UP000232323">
    <property type="component" value="Unassembled WGS sequence"/>
</dbReference>
<evidence type="ECO:0000313" key="7">
    <source>
        <dbReference type="Proteomes" id="UP000232323"/>
    </source>
</evidence>
<proteinExistence type="predicted"/>
<protein>
    <recommendedName>
        <fullName evidence="5">Zinc-finger domain-containing protein</fullName>
    </recommendedName>
</protein>
<keyword evidence="4" id="KW-0539">Nucleus</keyword>
<keyword evidence="7" id="KW-1185">Reference proteome</keyword>
<evidence type="ECO:0000256" key="2">
    <source>
        <dbReference type="ARBA" id="ARBA00023015"/>
    </source>
</evidence>
<gene>
    <name evidence="6" type="ORF">CEUSTIGMA_g2657.t1</name>
</gene>
<dbReference type="EMBL" id="BEGY01000011">
    <property type="protein sequence ID" value="GAX75213.1"/>
    <property type="molecule type" value="Genomic_DNA"/>
</dbReference>
<evidence type="ECO:0000256" key="4">
    <source>
        <dbReference type="ARBA" id="ARBA00023242"/>
    </source>
</evidence>
<dbReference type="InterPro" id="IPR018866">
    <property type="entry name" value="Znf-4CXXC_R1"/>
</dbReference>
<dbReference type="AlphaFoldDB" id="A0A250WWI1"/>
<evidence type="ECO:0000313" key="6">
    <source>
        <dbReference type="EMBL" id="GAX75213.1"/>
    </source>
</evidence>
<sequence>MPCNMLTCMYYEQLRGIVHVIVYRQKKLCGEPDCLRCQSRNVDLECIGKSDCSRCHSANGRFCRACLLIKYGEKLDDVRRKMKAGKWLCPHCYKEEHADELPGRRQCLLKVMSGTVLHLSRL</sequence>
<dbReference type="GO" id="GO:0005634">
    <property type="term" value="C:nucleus"/>
    <property type="evidence" value="ECO:0007669"/>
    <property type="project" value="UniProtKB-SubCell"/>
</dbReference>
<keyword evidence="2" id="KW-0805">Transcription regulation</keyword>
<feature type="domain" description="Zinc-finger" evidence="5">
    <location>
        <begin position="34"/>
        <end position="94"/>
    </location>
</feature>
<dbReference type="OrthoDB" id="298344at2759"/>
<name>A0A250WWI1_9CHLO</name>
<evidence type="ECO:0000256" key="3">
    <source>
        <dbReference type="ARBA" id="ARBA00023163"/>
    </source>
</evidence>